<organism evidence="4">
    <name type="scientific">Gongylonema pulchrum</name>
    <dbReference type="NCBI Taxonomy" id="637853"/>
    <lineage>
        <taxon>Eukaryota</taxon>
        <taxon>Metazoa</taxon>
        <taxon>Ecdysozoa</taxon>
        <taxon>Nematoda</taxon>
        <taxon>Chromadorea</taxon>
        <taxon>Rhabditida</taxon>
        <taxon>Spirurina</taxon>
        <taxon>Spiruromorpha</taxon>
        <taxon>Spiruroidea</taxon>
        <taxon>Gongylonematidae</taxon>
        <taxon>Gongylonema</taxon>
    </lineage>
</organism>
<feature type="compositionally biased region" description="Basic and acidic residues" evidence="1">
    <location>
        <begin position="42"/>
        <end position="56"/>
    </location>
</feature>
<evidence type="ECO:0000313" key="2">
    <source>
        <dbReference type="EMBL" id="VDN49601.1"/>
    </source>
</evidence>
<dbReference type="Proteomes" id="UP000271098">
    <property type="component" value="Unassembled WGS sequence"/>
</dbReference>
<dbReference type="WBParaSite" id="GPUH_0002690101-mRNA-1">
    <property type="protein sequence ID" value="GPUH_0002690101-mRNA-1"/>
    <property type="gene ID" value="GPUH_0002690101"/>
</dbReference>
<feature type="region of interest" description="Disordered" evidence="1">
    <location>
        <begin position="24"/>
        <end position="92"/>
    </location>
</feature>
<sequence>MSCPTNNSLASIFRIRARLLLRDRVRRMSGDDGGGPSKKRRIDKELTRMLRLREELQAPDQEPESQRTEEQQQQQQQTMTRRRLRHRLPEQQRWHPSNFAELSLVTGYFREFLFKNNNMRFFG</sequence>
<name>A0A183F0Y0_9BILA</name>
<dbReference type="EMBL" id="UYRT01115177">
    <property type="protein sequence ID" value="VDN49601.1"/>
    <property type="molecule type" value="Genomic_DNA"/>
</dbReference>
<dbReference type="AlphaFoldDB" id="A0A183F0Y0"/>
<evidence type="ECO:0000313" key="4">
    <source>
        <dbReference type="WBParaSite" id="GPUH_0002690101-mRNA-1"/>
    </source>
</evidence>
<evidence type="ECO:0000256" key="1">
    <source>
        <dbReference type="SAM" id="MobiDB-lite"/>
    </source>
</evidence>
<keyword evidence="3" id="KW-1185">Reference proteome</keyword>
<accession>A0A183F0Y0</accession>
<reference evidence="2 3" key="2">
    <citation type="submission" date="2018-11" db="EMBL/GenBank/DDBJ databases">
        <authorList>
            <consortium name="Pathogen Informatics"/>
        </authorList>
    </citation>
    <scope>NUCLEOTIDE SEQUENCE [LARGE SCALE GENOMIC DNA]</scope>
</reference>
<proteinExistence type="predicted"/>
<evidence type="ECO:0000313" key="3">
    <source>
        <dbReference type="Proteomes" id="UP000271098"/>
    </source>
</evidence>
<gene>
    <name evidence="2" type="ORF">GPUH_LOCUS26870</name>
</gene>
<protein>
    <submittedName>
        <fullName evidence="4">F-box domain-containing protein</fullName>
    </submittedName>
</protein>
<reference evidence="4" key="1">
    <citation type="submission" date="2016-06" db="UniProtKB">
        <authorList>
            <consortium name="WormBaseParasite"/>
        </authorList>
    </citation>
    <scope>IDENTIFICATION</scope>
</reference>